<dbReference type="GO" id="GO:0021549">
    <property type="term" value="P:cerebellum development"/>
    <property type="evidence" value="ECO:0007669"/>
    <property type="project" value="InterPro"/>
</dbReference>
<keyword evidence="13" id="KW-1185">Reference proteome</keyword>
<feature type="region of interest" description="Disordered" evidence="10">
    <location>
        <begin position="1"/>
        <end position="58"/>
    </location>
</feature>
<evidence type="ECO:0000256" key="9">
    <source>
        <dbReference type="ARBA" id="ARBA00078853"/>
    </source>
</evidence>
<dbReference type="GO" id="GO:0006366">
    <property type="term" value="P:transcription by RNA polymerase II"/>
    <property type="evidence" value="ECO:0007669"/>
    <property type="project" value="TreeGrafter"/>
</dbReference>
<dbReference type="GO" id="GO:0005665">
    <property type="term" value="C:RNA polymerase II, core complex"/>
    <property type="evidence" value="ECO:0007669"/>
    <property type="project" value="TreeGrafter"/>
</dbReference>
<dbReference type="GO" id="GO:0042797">
    <property type="term" value="P:tRNA transcription by RNA polymerase III"/>
    <property type="evidence" value="ECO:0007669"/>
    <property type="project" value="TreeGrafter"/>
</dbReference>
<dbReference type="GO" id="GO:0030182">
    <property type="term" value="P:neuron differentiation"/>
    <property type="evidence" value="ECO:0007669"/>
    <property type="project" value="InterPro"/>
</dbReference>
<dbReference type="InterPro" id="IPR020162">
    <property type="entry name" value="Cend1"/>
</dbReference>
<dbReference type="NCBIfam" id="NF003089">
    <property type="entry name" value="PRK04016.1"/>
    <property type="match status" value="1"/>
</dbReference>
<gene>
    <name evidence="12" type="ORF">WMY93_013508</name>
</gene>
<dbReference type="GO" id="GO:0003899">
    <property type="term" value="F:DNA-directed RNA polymerase activity"/>
    <property type="evidence" value="ECO:0007669"/>
    <property type="project" value="InterPro"/>
</dbReference>
<protein>
    <recommendedName>
        <fullName evidence="2">DNA-directed RNA polymerases I, II, and III subunit RPABC5</fullName>
    </recommendedName>
    <alternativeName>
        <fullName evidence="9">DNA-directed RNA polymerase III subunit L</fullName>
    </alternativeName>
</protein>
<evidence type="ECO:0000256" key="6">
    <source>
        <dbReference type="ARBA" id="ARBA00023163"/>
    </source>
</evidence>
<keyword evidence="11" id="KW-1133">Transmembrane helix</keyword>
<dbReference type="GO" id="GO:0006360">
    <property type="term" value="P:transcription by RNA polymerase I"/>
    <property type="evidence" value="ECO:0007669"/>
    <property type="project" value="TreeGrafter"/>
</dbReference>
<evidence type="ECO:0000313" key="13">
    <source>
        <dbReference type="Proteomes" id="UP001460270"/>
    </source>
</evidence>
<dbReference type="Proteomes" id="UP001460270">
    <property type="component" value="Unassembled WGS sequence"/>
</dbReference>
<comment type="subcellular location">
    <subcellularLocation>
        <location evidence="1">Nucleus</location>
    </subcellularLocation>
</comment>
<evidence type="ECO:0000256" key="5">
    <source>
        <dbReference type="ARBA" id="ARBA00022833"/>
    </source>
</evidence>
<organism evidence="12 13">
    <name type="scientific">Mugilogobius chulae</name>
    <name type="common">yellowstripe goby</name>
    <dbReference type="NCBI Taxonomy" id="88201"/>
    <lineage>
        <taxon>Eukaryota</taxon>
        <taxon>Metazoa</taxon>
        <taxon>Chordata</taxon>
        <taxon>Craniata</taxon>
        <taxon>Vertebrata</taxon>
        <taxon>Euteleostomi</taxon>
        <taxon>Actinopterygii</taxon>
        <taxon>Neopterygii</taxon>
        <taxon>Teleostei</taxon>
        <taxon>Neoteleostei</taxon>
        <taxon>Acanthomorphata</taxon>
        <taxon>Gobiaria</taxon>
        <taxon>Gobiiformes</taxon>
        <taxon>Gobioidei</taxon>
        <taxon>Gobiidae</taxon>
        <taxon>Gobionellinae</taxon>
        <taxon>Mugilogobius</taxon>
    </lineage>
</organism>
<dbReference type="SUPFAM" id="SSF46924">
    <property type="entry name" value="RNA polymerase subunit RPB10"/>
    <property type="match status" value="1"/>
</dbReference>
<comment type="similarity">
    <text evidence="7">Belongs to the archaeal Rpo10/eukaryotic RPB10 RNA polymerase subunit family.</text>
</comment>
<name>A0AAW0PAB0_9GOBI</name>
<dbReference type="GO" id="GO:0005736">
    <property type="term" value="C:RNA polymerase I complex"/>
    <property type="evidence" value="ECO:0007669"/>
    <property type="project" value="TreeGrafter"/>
</dbReference>
<dbReference type="HAMAP" id="MF_00250">
    <property type="entry name" value="RNApol_arch_Rpo10"/>
    <property type="match status" value="1"/>
</dbReference>
<feature type="transmembrane region" description="Helical" evidence="11">
    <location>
        <begin position="67"/>
        <end position="87"/>
    </location>
</feature>
<dbReference type="GO" id="GO:0008270">
    <property type="term" value="F:zinc ion binding"/>
    <property type="evidence" value="ECO:0007669"/>
    <property type="project" value="InterPro"/>
</dbReference>
<keyword evidence="11" id="KW-0472">Membrane</keyword>
<dbReference type="AlphaFoldDB" id="A0AAW0PAB0"/>
<keyword evidence="3" id="KW-0240">DNA-directed RNA polymerase</keyword>
<dbReference type="EMBL" id="JBBPFD010000009">
    <property type="protein sequence ID" value="KAK7913297.1"/>
    <property type="molecule type" value="Genomic_DNA"/>
</dbReference>
<dbReference type="InterPro" id="IPR023580">
    <property type="entry name" value="RNA_pol_su_RPB10"/>
</dbReference>
<dbReference type="PROSITE" id="PS01112">
    <property type="entry name" value="RNA_POL_N_8KD"/>
    <property type="match status" value="1"/>
</dbReference>
<accession>A0AAW0PAB0</accession>
<feature type="compositionally biased region" description="Pro residues" evidence="10">
    <location>
        <begin position="29"/>
        <end position="40"/>
    </location>
</feature>
<dbReference type="GO" id="GO:0003677">
    <property type="term" value="F:DNA binding"/>
    <property type="evidence" value="ECO:0007669"/>
    <property type="project" value="InterPro"/>
</dbReference>
<dbReference type="Pfam" id="PF01194">
    <property type="entry name" value="RNA_pol_N"/>
    <property type="match status" value="1"/>
</dbReference>
<evidence type="ECO:0000256" key="2">
    <source>
        <dbReference type="ARBA" id="ARBA00020813"/>
    </source>
</evidence>
<evidence type="ECO:0000256" key="8">
    <source>
        <dbReference type="ARBA" id="ARBA00054640"/>
    </source>
</evidence>
<feature type="compositionally biased region" description="Basic and acidic residues" evidence="10">
    <location>
        <begin position="16"/>
        <end position="28"/>
    </location>
</feature>
<evidence type="ECO:0000256" key="11">
    <source>
        <dbReference type="SAM" id="Phobius"/>
    </source>
</evidence>
<dbReference type="InterPro" id="IPR020789">
    <property type="entry name" value="RNA_pol_suN_Zn-BS"/>
</dbReference>
<dbReference type="PANTHER" id="PTHR23431:SF11">
    <property type="entry name" value="DNA-DIRECTED RNA POLYMERASES I, II, AND III SUBUNIT RPABC5"/>
    <property type="match status" value="1"/>
</dbReference>
<feature type="compositionally biased region" description="Low complexity" evidence="10">
    <location>
        <begin position="41"/>
        <end position="53"/>
    </location>
</feature>
<evidence type="ECO:0000256" key="1">
    <source>
        <dbReference type="ARBA" id="ARBA00004123"/>
    </source>
</evidence>
<keyword evidence="4" id="KW-0479">Metal-binding</keyword>
<dbReference type="Gene3D" id="1.10.10.60">
    <property type="entry name" value="Homeodomain-like"/>
    <property type="match status" value="1"/>
</dbReference>
<evidence type="ECO:0000256" key="7">
    <source>
        <dbReference type="ARBA" id="ARBA00025720"/>
    </source>
</evidence>
<comment type="caution">
    <text evidence="12">The sequence shown here is derived from an EMBL/GenBank/DDBJ whole genome shotgun (WGS) entry which is preliminary data.</text>
</comment>
<evidence type="ECO:0000313" key="12">
    <source>
        <dbReference type="EMBL" id="KAK7913297.1"/>
    </source>
</evidence>
<reference evidence="13" key="1">
    <citation type="submission" date="2024-04" db="EMBL/GenBank/DDBJ databases">
        <title>Salinicola lusitanus LLJ914,a marine bacterium isolated from the Okinawa Trough.</title>
        <authorList>
            <person name="Li J."/>
        </authorList>
    </citation>
    <scope>NUCLEOTIDE SEQUENCE [LARGE SCALE GENOMIC DNA]</scope>
</reference>
<dbReference type="InterPro" id="IPR000268">
    <property type="entry name" value="RPABC5/Rpb10"/>
</dbReference>
<keyword evidence="5" id="KW-0862">Zinc</keyword>
<dbReference type="Pfam" id="PF15677">
    <property type="entry name" value="CEND1"/>
    <property type="match status" value="1"/>
</dbReference>
<sequence length="165" mass="17526">MEAKTKSGAPAPKATSKAEKKEAPKKAPEPAPATPEPDIAPPQDGAAEAEAGGEASGTDSFEQLKPYLIGGAIIAAGAILLGVLLMARRKLDGSATMIIPIRCFTCGKIVGNKWEPYLGLLQAEYTEGDALDALGLKRYCCRRMLLSHVDLIEKLLNYAPLEKFC</sequence>
<dbReference type="GO" id="GO:0005666">
    <property type="term" value="C:RNA polymerase III complex"/>
    <property type="evidence" value="ECO:0007669"/>
    <property type="project" value="TreeGrafter"/>
</dbReference>
<keyword evidence="11" id="KW-0812">Transmembrane</keyword>
<dbReference type="FunFam" id="1.10.10.60:FF:000024">
    <property type="entry name" value="DNA-directed RNA polymerases I, II, and III subunit"/>
    <property type="match status" value="1"/>
</dbReference>
<evidence type="ECO:0000256" key="10">
    <source>
        <dbReference type="SAM" id="MobiDB-lite"/>
    </source>
</evidence>
<evidence type="ECO:0000256" key="3">
    <source>
        <dbReference type="ARBA" id="ARBA00022478"/>
    </source>
</evidence>
<keyword evidence="6" id="KW-0804">Transcription</keyword>
<dbReference type="PANTHER" id="PTHR23431">
    <property type="entry name" value="DNA-DIRECTED RNA POLYMERASES I, II, AND III SUBUNIT RPABC5 FAMILY MEMBER"/>
    <property type="match status" value="1"/>
</dbReference>
<proteinExistence type="inferred from homology"/>
<comment type="function">
    <text evidence="8">DNA-dependent RNA polymerase catalyzes the transcription of DNA into RNA using the four ribonucleoside triphosphates as substrates. Common component of RNA polymerases I, II and III which synthesize ribosomal RNA precursors, mRNA precursors and many functional non-coding RNAs, and a small RNAs, such as 5S rRNA and tRNAs, respectively.</text>
</comment>
<evidence type="ECO:0000256" key="4">
    <source>
        <dbReference type="ARBA" id="ARBA00022723"/>
    </source>
</evidence>